<name>A0A382L6P6_9ZZZZ</name>
<sequence length="75" mass="8938">MANLCYQPICADFTIDQLSVYFPDRFTFIGMYGFLQENYQIQKKHNKELLFGYGFWIFTHTENGLAYKISMKFSN</sequence>
<dbReference type="AlphaFoldDB" id="A0A382L6P6"/>
<reference evidence="1" key="1">
    <citation type="submission" date="2018-05" db="EMBL/GenBank/DDBJ databases">
        <authorList>
            <person name="Lanie J.A."/>
            <person name="Ng W.-L."/>
            <person name="Kazmierczak K.M."/>
            <person name="Andrzejewski T.M."/>
            <person name="Davidsen T.M."/>
            <person name="Wayne K.J."/>
            <person name="Tettelin H."/>
            <person name="Glass J.I."/>
            <person name="Rusch D."/>
            <person name="Podicherti R."/>
            <person name="Tsui H.-C.T."/>
            <person name="Winkler M.E."/>
        </authorList>
    </citation>
    <scope>NUCLEOTIDE SEQUENCE</scope>
</reference>
<proteinExistence type="predicted"/>
<dbReference type="EMBL" id="UINC01084707">
    <property type="protein sequence ID" value="SVC31593.1"/>
    <property type="molecule type" value="Genomic_DNA"/>
</dbReference>
<gene>
    <name evidence="1" type="ORF">METZ01_LOCUS284447</name>
</gene>
<organism evidence="1">
    <name type="scientific">marine metagenome</name>
    <dbReference type="NCBI Taxonomy" id="408172"/>
    <lineage>
        <taxon>unclassified sequences</taxon>
        <taxon>metagenomes</taxon>
        <taxon>ecological metagenomes</taxon>
    </lineage>
</organism>
<accession>A0A382L6P6</accession>
<protein>
    <submittedName>
        <fullName evidence="1">Uncharacterized protein</fullName>
    </submittedName>
</protein>
<evidence type="ECO:0000313" key="1">
    <source>
        <dbReference type="EMBL" id="SVC31593.1"/>
    </source>
</evidence>